<feature type="coiled-coil region" evidence="1">
    <location>
        <begin position="16"/>
        <end position="114"/>
    </location>
</feature>
<sequence length="173" mass="20443">MDKNESYEGEASEEDMKILMKTVQMLRSKKAELLKKRDSLIQTYKNYDFSVKQEEKKKELLIKKVEKKKAKVLKIPSIEEQNLGIQLKAKLSQAEKDLEEIKRLVIDKEKEKKEKYDCLYSPTTNKTYKKSVNYIHQSLLDELTELVAQNASPSELQAKEKQIRLCEDLTWYY</sequence>
<dbReference type="EMBL" id="JAPFFF010000003">
    <property type="protein sequence ID" value="KAK8894767.1"/>
    <property type="molecule type" value="Genomic_DNA"/>
</dbReference>
<reference evidence="2 3" key="1">
    <citation type="submission" date="2024-04" db="EMBL/GenBank/DDBJ databases">
        <title>Tritrichomonas musculus Genome.</title>
        <authorList>
            <person name="Alves-Ferreira E."/>
            <person name="Grigg M."/>
            <person name="Lorenzi H."/>
            <person name="Galac M."/>
        </authorList>
    </citation>
    <scope>NUCLEOTIDE SEQUENCE [LARGE SCALE GENOMIC DNA]</scope>
    <source>
        <strain evidence="2 3">EAF2021</strain>
    </source>
</reference>
<gene>
    <name evidence="2" type="ORF">M9Y10_023204</name>
</gene>
<dbReference type="Proteomes" id="UP001470230">
    <property type="component" value="Unassembled WGS sequence"/>
</dbReference>
<proteinExistence type="predicted"/>
<comment type="caution">
    <text evidence="2">The sequence shown here is derived from an EMBL/GenBank/DDBJ whole genome shotgun (WGS) entry which is preliminary data.</text>
</comment>
<evidence type="ECO:0000256" key="1">
    <source>
        <dbReference type="SAM" id="Coils"/>
    </source>
</evidence>
<keyword evidence="3" id="KW-1185">Reference proteome</keyword>
<keyword evidence="1" id="KW-0175">Coiled coil</keyword>
<organism evidence="2 3">
    <name type="scientific">Tritrichomonas musculus</name>
    <dbReference type="NCBI Taxonomy" id="1915356"/>
    <lineage>
        <taxon>Eukaryota</taxon>
        <taxon>Metamonada</taxon>
        <taxon>Parabasalia</taxon>
        <taxon>Tritrichomonadida</taxon>
        <taxon>Tritrichomonadidae</taxon>
        <taxon>Tritrichomonas</taxon>
    </lineage>
</organism>
<evidence type="ECO:0000313" key="3">
    <source>
        <dbReference type="Proteomes" id="UP001470230"/>
    </source>
</evidence>
<name>A0ABR2KWD2_9EUKA</name>
<evidence type="ECO:0000313" key="2">
    <source>
        <dbReference type="EMBL" id="KAK8894767.1"/>
    </source>
</evidence>
<accession>A0ABR2KWD2</accession>
<protein>
    <submittedName>
        <fullName evidence="2">Uncharacterized protein</fullName>
    </submittedName>
</protein>